<dbReference type="EnsemblMetazoa" id="SSS_957s_mrna">
    <property type="protein sequence ID" value="KAF7492644.1"/>
    <property type="gene ID" value="SSS_957"/>
</dbReference>
<accession>A0A834VEZ8</accession>
<dbReference type="InterPro" id="IPR000571">
    <property type="entry name" value="Znf_CCCH"/>
</dbReference>
<dbReference type="Proteomes" id="UP000070412">
    <property type="component" value="Unassembled WGS sequence"/>
</dbReference>
<keyword evidence="1 4" id="KW-0479">Metal-binding</keyword>
<gene>
    <name evidence="7" type="primary">SSS_957g</name>
    <name evidence="7" type="ORF">SSS_957</name>
</gene>
<feature type="region of interest" description="Disordered" evidence="5">
    <location>
        <begin position="280"/>
        <end position="299"/>
    </location>
</feature>
<feature type="zinc finger region" description="C3H1-type" evidence="4">
    <location>
        <begin position="11"/>
        <end position="39"/>
    </location>
</feature>
<evidence type="ECO:0000313" key="7">
    <source>
        <dbReference type="EMBL" id="KAF7492644.1"/>
    </source>
</evidence>
<dbReference type="PANTHER" id="PTHR46156:SF1">
    <property type="entry name" value="ZINC FINGER CCCH DOMAIN-CONTAINING PROTEIN 3"/>
    <property type="match status" value="1"/>
</dbReference>
<reference evidence="7" key="2">
    <citation type="submission" date="2020-01" db="EMBL/GenBank/DDBJ databases">
        <authorList>
            <person name="Korhonen P.K.K."/>
            <person name="Guangxu M.G."/>
            <person name="Wang T.W."/>
            <person name="Stroehlein A.J.S."/>
            <person name="Young N.D."/>
            <person name="Ang C.-S.A."/>
            <person name="Fernando D.W.F."/>
            <person name="Lu H.L."/>
            <person name="Taylor S.T."/>
            <person name="Ehtesham M.E.M."/>
            <person name="Najaraj S.H.N."/>
            <person name="Harsha G.H.G."/>
            <person name="Madugundu A.M."/>
            <person name="Renuse S.R."/>
            <person name="Holt D.H."/>
            <person name="Pandey A.P."/>
            <person name="Papenfuss A.P."/>
            <person name="Gasser R.B.G."/>
            <person name="Fischer K.F."/>
        </authorList>
    </citation>
    <scope>NUCLEOTIDE SEQUENCE</scope>
    <source>
        <strain evidence="7">SSS_KF_BRIS2020</strain>
    </source>
</reference>
<dbReference type="Pfam" id="PF00642">
    <property type="entry name" value="zf-CCCH"/>
    <property type="match status" value="1"/>
</dbReference>
<dbReference type="InterPro" id="IPR036855">
    <property type="entry name" value="Znf_CCCH_sf"/>
</dbReference>
<dbReference type="Gene3D" id="4.10.1000.10">
    <property type="entry name" value="Zinc finger, CCCH-type"/>
    <property type="match status" value="2"/>
</dbReference>
<dbReference type="Gene3D" id="6.10.250.3220">
    <property type="match status" value="1"/>
</dbReference>
<feature type="compositionally biased region" description="Low complexity" evidence="5">
    <location>
        <begin position="280"/>
        <end position="291"/>
    </location>
</feature>
<dbReference type="GO" id="GO:0005634">
    <property type="term" value="C:nucleus"/>
    <property type="evidence" value="ECO:0007669"/>
    <property type="project" value="TreeGrafter"/>
</dbReference>
<feature type="domain" description="C3H1-type" evidence="6">
    <location>
        <begin position="65"/>
        <end position="91"/>
    </location>
</feature>
<dbReference type="GO" id="GO:0008270">
    <property type="term" value="F:zinc ion binding"/>
    <property type="evidence" value="ECO:0007669"/>
    <property type="project" value="UniProtKB-KW"/>
</dbReference>
<dbReference type="PROSITE" id="PS50103">
    <property type="entry name" value="ZF_C3H1"/>
    <property type="match status" value="4"/>
</dbReference>
<sequence>MIKFNRKLKFNVTTKYCRKFCSTGFCPKGINCSFTHDVSKIAICQRFIYGKCKSSICLLSHQKNPEKMPDCSFFANNACNLENCCFRHVKVTANSELCKDFLKGLCLLGSKCEKSHRFLCRTFLRTGNCPKGNKCYFAHRPKKNKRKSKLETQSKFKKINSITHNVNKESKTYASTPINLSNKAKLLDSLLTKHLNSPALIRVRSSSNEPMKWNFDASFIKLSSDGGNDSSKSKFENNRKIITRLFDDKSESNKDPSIGQNEPKLKYFDNDDEDDKDKSIISLKCSSSSSSSDRKPNSQTLMRTIKQKAEASIRPKLKIIPDFLL</sequence>
<reference evidence="8" key="3">
    <citation type="submission" date="2022-06" db="UniProtKB">
        <authorList>
            <consortium name="EnsemblMetazoa"/>
        </authorList>
    </citation>
    <scope>IDENTIFICATION</scope>
</reference>
<evidence type="ECO:0000256" key="2">
    <source>
        <dbReference type="ARBA" id="ARBA00022771"/>
    </source>
</evidence>
<evidence type="ECO:0000256" key="5">
    <source>
        <dbReference type="SAM" id="MobiDB-lite"/>
    </source>
</evidence>
<feature type="zinc finger region" description="C3H1-type" evidence="4">
    <location>
        <begin position="65"/>
        <end position="91"/>
    </location>
</feature>
<dbReference type="PANTHER" id="PTHR46156">
    <property type="entry name" value="CCCH ZINGC FINGER"/>
    <property type="match status" value="1"/>
</dbReference>
<dbReference type="EMBL" id="WVUK01000056">
    <property type="protein sequence ID" value="KAF7492644.1"/>
    <property type="molecule type" value="Genomic_DNA"/>
</dbReference>
<dbReference type="AlphaFoldDB" id="A0A834VEZ8"/>
<evidence type="ECO:0000256" key="4">
    <source>
        <dbReference type="PROSITE-ProRule" id="PRU00723"/>
    </source>
</evidence>
<feature type="domain" description="C3H1-type" evidence="6">
    <location>
        <begin position="114"/>
        <end position="142"/>
    </location>
</feature>
<proteinExistence type="predicted"/>
<evidence type="ECO:0000259" key="6">
    <source>
        <dbReference type="PROSITE" id="PS50103"/>
    </source>
</evidence>
<name>A0A834VEZ8_SARSC</name>
<feature type="region of interest" description="Disordered" evidence="5">
    <location>
        <begin position="246"/>
        <end position="275"/>
    </location>
</feature>
<feature type="domain" description="C3H1-type" evidence="6">
    <location>
        <begin position="92"/>
        <end position="112"/>
    </location>
</feature>
<evidence type="ECO:0000313" key="8">
    <source>
        <dbReference type="EnsemblMetazoa" id="KAF7492644.1"/>
    </source>
</evidence>
<feature type="zinc finger region" description="C3H1-type" evidence="4">
    <location>
        <begin position="114"/>
        <end position="142"/>
    </location>
</feature>
<dbReference type="SUPFAM" id="SSF90229">
    <property type="entry name" value="CCCH zinc finger"/>
    <property type="match status" value="2"/>
</dbReference>
<evidence type="ECO:0000256" key="1">
    <source>
        <dbReference type="ARBA" id="ARBA00022723"/>
    </source>
</evidence>
<keyword evidence="9" id="KW-1185">Reference proteome</keyword>
<keyword evidence="3 4" id="KW-0862">Zinc</keyword>
<dbReference type="OrthoDB" id="3247158at2759"/>
<reference evidence="9" key="1">
    <citation type="journal article" date="2020" name="PLoS Negl. Trop. Dis.">
        <title>High-quality nuclear genome for Sarcoptes scabiei-A critical resource for a neglected parasite.</title>
        <authorList>
            <person name="Korhonen P.K."/>
            <person name="Gasser R.B."/>
            <person name="Ma G."/>
            <person name="Wang T."/>
            <person name="Stroehlein A.J."/>
            <person name="Young N.D."/>
            <person name="Ang C.S."/>
            <person name="Fernando D.D."/>
            <person name="Lu H.C."/>
            <person name="Taylor S."/>
            <person name="Reynolds S.L."/>
            <person name="Mofiz E."/>
            <person name="Najaraj S.H."/>
            <person name="Gowda H."/>
            <person name="Madugundu A."/>
            <person name="Renuse S."/>
            <person name="Holt D."/>
            <person name="Pandey A."/>
            <person name="Papenfuss A.T."/>
            <person name="Fischer K."/>
        </authorList>
    </citation>
    <scope>NUCLEOTIDE SEQUENCE [LARGE SCALE GENOMIC DNA]</scope>
</reference>
<organism evidence="7">
    <name type="scientific">Sarcoptes scabiei</name>
    <name type="common">Itch mite</name>
    <name type="synonym">Acarus scabiei</name>
    <dbReference type="NCBI Taxonomy" id="52283"/>
    <lineage>
        <taxon>Eukaryota</taxon>
        <taxon>Metazoa</taxon>
        <taxon>Ecdysozoa</taxon>
        <taxon>Arthropoda</taxon>
        <taxon>Chelicerata</taxon>
        <taxon>Arachnida</taxon>
        <taxon>Acari</taxon>
        <taxon>Acariformes</taxon>
        <taxon>Sarcoptiformes</taxon>
        <taxon>Astigmata</taxon>
        <taxon>Psoroptidia</taxon>
        <taxon>Sarcoptoidea</taxon>
        <taxon>Sarcoptidae</taxon>
        <taxon>Sarcoptinae</taxon>
        <taxon>Sarcoptes</taxon>
    </lineage>
</organism>
<protein>
    <submittedName>
        <fullName evidence="7">Zinc finger CCCH domain-containing protein 3</fullName>
    </submittedName>
</protein>
<feature type="domain" description="C3H1-type" evidence="6">
    <location>
        <begin position="11"/>
        <end position="39"/>
    </location>
</feature>
<feature type="zinc finger region" description="C3H1-type" evidence="4">
    <location>
        <begin position="92"/>
        <end position="112"/>
    </location>
</feature>
<keyword evidence="2 4" id="KW-0863">Zinc-finger</keyword>
<evidence type="ECO:0000313" key="9">
    <source>
        <dbReference type="Proteomes" id="UP000070412"/>
    </source>
</evidence>
<evidence type="ECO:0000256" key="3">
    <source>
        <dbReference type="ARBA" id="ARBA00022833"/>
    </source>
</evidence>
<dbReference type="SMART" id="SM00356">
    <property type="entry name" value="ZnF_C3H1"/>
    <property type="match status" value="5"/>
</dbReference>